<accession>A0A4Z0GHZ5</accession>
<comment type="caution">
    <text evidence="3">The sequence shown here is derived from an EMBL/GenBank/DDBJ whole genome shotgun (WGS) entry which is preliminary data.</text>
</comment>
<organism evidence="3 4">
    <name type="scientific">Sporolactobacillus shoreae</name>
    <dbReference type="NCBI Taxonomy" id="1465501"/>
    <lineage>
        <taxon>Bacteria</taxon>
        <taxon>Bacillati</taxon>
        <taxon>Bacillota</taxon>
        <taxon>Bacilli</taxon>
        <taxon>Bacillales</taxon>
        <taxon>Sporolactobacillaceae</taxon>
        <taxon>Sporolactobacillus</taxon>
    </lineage>
</organism>
<proteinExistence type="predicted"/>
<gene>
    <name evidence="3" type="ORF">E4665_15940</name>
</gene>
<dbReference type="Pfam" id="PF13273">
    <property type="entry name" value="DUF4064"/>
    <property type="match status" value="1"/>
</dbReference>
<dbReference type="Proteomes" id="UP000298347">
    <property type="component" value="Unassembled WGS sequence"/>
</dbReference>
<reference evidence="3 4" key="1">
    <citation type="journal article" date="2015" name="Int. J. Syst. Evol. Microbiol.">
        <title>Sporolactobacillus shoreae sp. nov. and Sporolactobacillus spathodeae sp. nov., two spore-forming lactic acid bacteria isolated from tree barks in Thailand.</title>
        <authorList>
            <person name="Thamacharoensuk T."/>
            <person name="Kitahara M."/>
            <person name="Ohkuma M."/>
            <person name="Thongchul N."/>
            <person name="Tanasupawat S."/>
        </authorList>
    </citation>
    <scope>NUCLEOTIDE SEQUENCE [LARGE SCALE GENOMIC DNA]</scope>
    <source>
        <strain evidence="3 4">BK92</strain>
    </source>
</reference>
<feature type="transmembrane region" description="Helical" evidence="1">
    <location>
        <begin position="63"/>
        <end position="83"/>
    </location>
</feature>
<dbReference type="RefSeq" id="WP_135349793.1">
    <property type="nucleotide sequence ID" value="NZ_SRJD01000026.1"/>
</dbReference>
<sequence length="132" mass="14533">MKRTGELVLSIIAFAFNVFLFISGVRSVSVDPFTLKQHLRAAERNLSAQDINNLIHLLNTIETLLVVITIISILLAGISLILLKRNIDKPKVAGWLLILAGIVSLMEIIPCILYIIAGIMALVRKSNSNTNQ</sequence>
<keyword evidence="4" id="KW-1185">Reference proteome</keyword>
<dbReference type="InterPro" id="IPR025273">
    <property type="entry name" value="DUF4064"/>
</dbReference>
<name>A0A4Z0GHZ5_9BACL</name>
<feature type="domain" description="DUF4064" evidence="2">
    <location>
        <begin position="2"/>
        <end position="106"/>
    </location>
</feature>
<keyword evidence="1" id="KW-1133">Transmembrane helix</keyword>
<dbReference type="EMBL" id="SRJD01000026">
    <property type="protein sequence ID" value="TGA96354.1"/>
    <property type="molecule type" value="Genomic_DNA"/>
</dbReference>
<evidence type="ECO:0000259" key="2">
    <source>
        <dbReference type="Pfam" id="PF13273"/>
    </source>
</evidence>
<keyword evidence="1" id="KW-0472">Membrane</keyword>
<protein>
    <submittedName>
        <fullName evidence="3">DUF4064 domain-containing protein</fullName>
    </submittedName>
</protein>
<feature type="transmembrane region" description="Helical" evidence="1">
    <location>
        <begin position="95"/>
        <end position="123"/>
    </location>
</feature>
<keyword evidence="1" id="KW-0812">Transmembrane</keyword>
<evidence type="ECO:0000256" key="1">
    <source>
        <dbReference type="SAM" id="Phobius"/>
    </source>
</evidence>
<evidence type="ECO:0000313" key="4">
    <source>
        <dbReference type="Proteomes" id="UP000298347"/>
    </source>
</evidence>
<feature type="transmembrane region" description="Helical" evidence="1">
    <location>
        <begin position="7"/>
        <end position="25"/>
    </location>
</feature>
<dbReference type="OrthoDB" id="2357232at2"/>
<dbReference type="AlphaFoldDB" id="A0A4Z0GHZ5"/>
<evidence type="ECO:0000313" key="3">
    <source>
        <dbReference type="EMBL" id="TGA96354.1"/>
    </source>
</evidence>